<dbReference type="GO" id="GO:0004540">
    <property type="term" value="F:RNA nuclease activity"/>
    <property type="evidence" value="ECO:0007669"/>
    <property type="project" value="InterPro"/>
</dbReference>
<dbReference type="Pfam" id="PF18614">
    <property type="entry name" value="RNase_II_C_S1"/>
    <property type="match status" value="1"/>
</dbReference>
<reference evidence="2 3" key="1">
    <citation type="submission" date="2020-11" db="EMBL/GenBank/DDBJ databases">
        <title>Arthrobacter antarcticus sp. nov., isolated from Antarctic Soil.</title>
        <authorList>
            <person name="Li J."/>
        </authorList>
    </citation>
    <scope>NUCLEOTIDE SEQUENCE [LARGE SCALE GENOMIC DNA]</scope>
    <source>
        <strain evidence="2 3">Z1-20</strain>
    </source>
</reference>
<dbReference type="GO" id="GO:0006402">
    <property type="term" value="P:mRNA catabolic process"/>
    <property type="evidence" value="ECO:0007669"/>
    <property type="project" value="TreeGrafter"/>
</dbReference>
<dbReference type="Pfam" id="PF00773">
    <property type="entry name" value="RNB"/>
    <property type="match status" value="1"/>
</dbReference>
<evidence type="ECO:0000313" key="2">
    <source>
        <dbReference type="EMBL" id="MBG0740379.1"/>
    </source>
</evidence>
<protein>
    <submittedName>
        <fullName evidence="2">RNB domain-containing ribonuclease</fullName>
    </submittedName>
</protein>
<evidence type="ECO:0000259" key="1">
    <source>
        <dbReference type="SMART" id="SM00955"/>
    </source>
</evidence>
<gene>
    <name evidence="2" type="ORF">IV500_13410</name>
</gene>
<evidence type="ECO:0000313" key="3">
    <source>
        <dbReference type="Proteomes" id="UP000655366"/>
    </source>
</evidence>
<accession>A0A931CT18</accession>
<dbReference type="InterPro" id="IPR050180">
    <property type="entry name" value="RNR_Ribonuclease"/>
</dbReference>
<organism evidence="2 3">
    <name type="scientific">Arthrobacter terrae</name>
    <dbReference type="NCBI Taxonomy" id="2935737"/>
    <lineage>
        <taxon>Bacteria</taxon>
        <taxon>Bacillati</taxon>
        <taxon>Actinomycetota</taxon>
        <taxon>Actinomycetes</taxon>
        <taxon>Micrococcales</taxon>
        <taxon>Micrococcaceae</taxon>
        <taxon>Arthrobacter</taxon>
    </lineage>
</organism>
<dbReference type="InterPro" id="IPR001900">
    <property type="entry name" value="RNase_II/R"/>
</dbReference>
<dbReference type="GO" id="GO:0003723">
    <property type="term" value="F:RNA binding"/>
    <property type="evidence" value="ECO:0007669"/>
    <property type="project" value="InterPro"/>
</dbReference>
<dbReference type="SMART" id="SM00955">
    <property type="entry name" value="RNB"/>
    <property type="match status" value="1"/>
</dbReference>
<comment type="caution">
    <text evidence="2">The sequence shown here is derived from an EMBL/GenBank/DDBJ whole genome shotgun (WGS) entry which is preliminary data.</text>
</comment>
<keyword evidence="3" id="KW-1185">Reference proteome</keyword>
<dbReference type="InterPro" id="IPR012340">
    <property type="entry name" value="NA-bd_OB-fold"/>
</dbReference>
<dbReference type="Proteomes" id="UP000655366">
    <property type="component" value="Unassembled WGS sequence"/>
</dbReference>
<dbReference type="EMBL" id="JADNYM010000016">
    <property type="protein sequence ID" value="MBG0740379.1"/>
    <property type="molecule type" value="Genomic_DNA"/>
</dbReference>
<dbReference type="InterPro" id="IPR040596">
    <property type="entry name" value="RNase_II_C_S1"/>
</dbReference>
<dbReference type="PANTHER" id="PTHR23355">
    <property type="entry name" value="RIBONUCLEASE"/>
    <property type="match status" value="1"/>
</dbReference>
<name>A0A931CT18_9MICC</name>
<dbReference type="SUPFAM" id="SSF50249">
    <property type="entry name" value="Nucleic acid-binding proteins"/>
    <property type="match status" value="1"/>
</dbReference>
<feature type="domain" description="RNB" evidence="1">
    <location>
        <begin position="53"/>
        <end position="394"/>
    </location>
</feature>
<dbReference type="AlphaFoldDB" id="A0A931CT18"/>
<sequence>MPYSHIDVHSSAAQQQLALALANLKTEFKLPQRFSEEVLAEVSASIAGHQLPELDLTAQPFLSIDPPGSMDLDQAMFLEPFSGQQPTPGEASGPVPAYLVHYAIADVPSFVPPAGALDSETRLRGQTVYTPDGRVPLHPARMSENAASLLPGRIRSAFVWRIALDDAGEEVSTTVRRAAVRSVARLDYAQAQVMIDDGSSPVSGTVTSAAITRTLGLLKEIGLKRIELEHKRGGASLNVPRQEVEFDGDRYKLVFRPALPVEDWNAQISLLTGMAAAALMLDGKVGILRTMPEPDAASVDRYRRQTVVLTKPWPMDMPYGDYLRSLDTSDPQQLALMHAATALFRGAAYTPFDGELPQHSVQAAVAAPYAHTTAPLRRLVDRFVLAICSALSAGESVPQWARDALPQLPAIMMASDQLANKVDRAAIDTVEAAVLSAHVGAEFDAVVISGPKSNGNGNAHASPKSIIQLKDPAVSAYCAGALEPGTNVRVRLLQADIRTRTVLFTTL</sequence>
<proteinExistence type="predicted"/>
<dbReference type="PANTHER" id="PTHR23355:SF9">
    <property type="entry name" value="DIS3-LIKE EXONUCLEASE 2"/>
    <property type="match status" value="1"/>
</dbReference>
<dbReference type="RefSeq" id="WP_196397308.1">
    <property type="nucleotide sequence ID" value="NZ_JADNYM010000016.1"/>
</dbReference>